<dbReference type="PANTHER" id="PTHR47197:SF3">
    <property type="entry name" value="DIHYDRO-HEME D1 DEHYDROGENASE"/>
    <property type="match status" value="1"/>
</dbReference>
<dbReference type="Proteomes" id="UP000322791">
    <property type="component" value="Unassembled WGS sequence"/>
</dbReference>
<dbReference type="InterPro" id="IPR011964">
    <property type="entry name" value="YVTN_b-propeller_repeat"/>
</dbReference>
<keyword evidence="3" id="KW-1185">Reference proteome</keyword>
<keyword evidence="1" id="KW-0732">Signal</keyword>
<protein>
    <recommendedName>
        <fullName evidence="4">YncE family protein</fullName>
    </recommendedName>
</protein>
<dbReference type="EMBL" id="VTHL01000002">
    <property type="protein sequence ID" value="TYZ13347.1"/>
    <property type="molecule type" value="Genomic_DNA"/>
</dbReference>
<dbReference type="InterPro" id="IPR015943">
    <property type="entry name" value="WD40/YVTN_repeat-like_dom_sf"/>
</dbReference>
<evidence type="ECO:0000313" key="2">
    <source>
        <dbReference type="EMBL" id="TYZ13347.1"/>
    </source>
</evidence>
<dbReference type="InterPro" id="IPR011045">
    <property type="entry name" value="N2O_reductase_N"/>
</dbReference>
<gene>
    <name evidence="2" type="ORF">FY528_02755</name>
</gene>
<dbReference type="Gene3D" id="2.130.10.10">
    <property type="entry name" value="YVTN repeat-like/Quinoprotein amine dehydrogenase"/>
    <property type="match status" value="1"/>
</dbReference>
<dbReference type="InterPro" id="IPR051200">
    <property type="entry name" value="Host-pathogen_enzymatic-act"/>
</dbReference>
<dbReference type="Pfam" id="PF16819">
    <property type="entry name" value="DUF5074"/>
    <property type="match status" value="1"/>
</dbReference>
<reference evidence="2 3" key="1">
    <citation type="submission" date="2019-08" db="EMBL/GenBank/DDBJ databases">
        <authorList>
            <person name="Seo M.-J."/>
        </authorList>
    </citation>
    <scope>NUCLEOTIDE SEQUENCE [LARGE SCALE GENOMIC DNA]</scope>
    <source>
        <strain evidence="2 3">KIGAM108</strain>
    </source>
</reference>
<evidence type="ECO:0008006" key="4">
    <source>
        <dbReference type="Google" id="ProtNLM"/>
    </source>
</evidence>
<organism evidence="2 3">
    <name type="scientific">Hymenobacter lutimineralis</name>
    <dbReference type="NCBI Taxonomy" id="2606448"/>
    <lineage>
        <taxon>Bacteria</taxon>
        <taxon>Pseudomonadati</taxon>
        <taxon>Bacteroidota</taxon>
        <taxon>Cytophagia</taxon>
        <taxon>Cytophagales</taxon>
        <taxon>Hymenobacteraceae</taxon>
        <taxon>Hymenobacter</taxon>
    </lineage>
</organism>
<feature type="chain" id="PRO_5022676192" description="YncE family protein" evidence="1">
    <location>
        <begin position="28"/>
        <end position="365"/>
    </location>
</feature>
<feature type="signal peptide" evidence="1">
    <location>
        <begin position="1"/>
        <end position="27"/>
    </location>
</feature>
<name>A0A5D6VDJ3_9BACT</name>
<dbReference type="NCBIfam" id="TIGR02276">
    <property type="entry name" value="beta_rpt_yvtn"/>
    <property type="match status" value="1"/>
</dbReference>
<dbReference type="RefSeq" id="WP_149069464.1">
    <property type="nucleotide sequence ID" value="NZ_VTHL01000002.1"/>
</dbReference>
<accession>A0A5D6VDJ3</accession>
<proteinExistence type="predicted"/>
<dbReference type="PANTHER" id="PTHR47197">
    <property type="entry name" value="PROTEIN NIRF"/>
    <property type="match status" value="1"/>
</dbReference>
<dbReference type="InterPro" id="IPR031815">
    <property type="entry name" value="DUF5074"/>
</dbReference>
<dbReference type="SUPFAM" id="SSF50974">
    <property type="entry name" value="Nitrous oxide reductase, N-terminal domain"/>
    <property type="match status" value="1"/>
</dbReference>
<comment type="caution">
    <text evidence="2">The sequence shown here is derived from an EMBL/GenBank/DDBJ whole genome shotgun (WGS) entry which is preliminary data.</text>
</comment>
<sequence length="365" mass="38956">MFSSLLNQLFRRRIVALAFGSALLFSACDPDSKQDPVPDGRNTNVYIVNEGNFNTPNGSVSLYDKISGEIKALDVFKAANGRELLADVATSMTIVGERGYIVANNNSKIEVVSLPDFKSVGTIAEPLQQPRYLLAASADKAYVTEWVASPFPAAVLGRVAVVDLKTNKVTKTIPVGKLPEEMLLANGRLFVANSEGNTLTVINTATDEVETTISVGVNPASLVLGADGHVWVLANGQTDYTDPALSVKGSVSDFAPTAPYTVRKRELGFTPGYGSRIRRNANGTALYLKTGNGVFRLAPTDAALPTTPFINRDFYSLEVDPDSDILYTGVALSFNGPGRMVTYQKGGAPLDSAEVGILPSGFAFY</sequence>
<dbReference type="AlphaFoldDB" id="A0A5D6VDJ3"/>
<evidence type="ECO:0000313" key="3">
    <source>
        <dbReference type="Proteomes" id="UP000322791"/>
    </source>
</evidence>
<evidence type="ECO:0000256" key="1">
    <source>
        <dbReference type="SAM" id="SignalP"/>
    </source>
</evidence>